<gene>
    <name evidence="2" type="ORF">A3J65_03585</name>
</gene>
<dbReference type="SUPFAM" id="SSF109604">
    <property type="entry name" value="HD-domain/PDEase-like"/>
    <property type="match status" value="1"/>
</dbReference>
<evidence type="ECO:0000259" key="1">
    <source>
        <dbReference type="Pfam" id="PF01966"/>
    </source>
</evidence>
<dbReference type="EMBL" id="MHIK01000029">
    <property type="protein sequence ID" value="OGY51425.1"/>
    <property type="molecule type" value="Genomic_DNA"/>
</dbReference>
<reference evidence="2 3" key="1">
    <citation type="journal article" date="2016" name="Nat. Commun.">
        <title>Thousands of microbial genomes shed light on interconnected biogeochemical processes in an aquifer system.</title>
        <authorList>
            <person name="Anantharaman K."/>
            <person name="Brown C.T."/>
            <person name="Hug L.A."/>
            <person name="Sharon I."/>
            <person name="Castelle C.J."/>
            <person name="Probst A.J."/>
            <person name="Thomas B.C."/>
            <person name="Singh A."/>
            <person name="Wilkins M.J."/>
            <person name="Karaoz U."/>
            <person name="Brodie E.L."/>
            <person name="Williams K.H."/>
            <person name="Hubbard S.S."/>
            <person name="Banfield J.F."/>
        </authorList>
    </citation>
    <scope>NUCLEOTIDE SEQUENCE [LARGE SCALE GENOMIC DNA]</scope>
</reference>
<dbReference type="Gene3D" id="1.10.3210.10">
    <property type="entry name" value="Hypothetical protein af1432"/>
    <property type="match status" value="1"/>
</dbReference>
<sequence>MKLTLDLVKNNSKIKDFIRQTEHYLNAIDYTDHGQRHINIAADRARSIARKIGLPAGEQELCAIAGYCHDSGNFLGRTQHHYWGALLFSQVFLNEAENPHDVSTIAQAIVSHDKDEIKIVSMVTAVLILADKSDVHRSRVKIKKGQIPTMSSMADIHDRVNYAVVDNDLTVEPKKKLITLKLKLDTKFSAPLEYFEIFTARMAFCRLAAEYLGYKFGLEINKFKLL</sequence>
<evidence type="ECO:0000313" key="3">
    <source>
        <dbReference type="Proteomes" id="UP000178501"/>
    </source>
</evidence>
<dbReference type="AlphaFoldDB" id="A0A1G1YGF0"/>
<evidence type="ECO:0000313" key="2">
    <source>
        <dbReference type="EMBL" id="OGY51425.1"/>
    </source>
</evidence>
<proteinExistence type="predicted"/>
<dbReference type="Proteomes" id="UP000178501">
    <property type="component" value="Unassembled WGS sequence"/>
</dbReference>
<name>A0A1G1YGF0_9BACT</name>
<dbReference type="Pfam" id="PF01966">
    <property type="entry name" value="HD"/>
    <property type="match status" value="1"/>
</dbReference>
<accession>A0A1G1YGF0</accession>
<organism evidence="2 3">
    <name type="scientific">Candidatus Buchananbacteria bacterium RIFCSPHIGHO2_02_FULL_45_11b</name>
    <dbReference type="NCBI Taxonomy" id="1797541"/>
    <lineage>
        <taxon>Bacteria</taxon>
        <taxon>Candidatus Buchananiibacteriota</taxon>
    </lineage>
</organism>
<comment type="caution">
    <text evidence="2">The sequence shown here is derived from an EMBL/GenBank/DDBJ whole genome shotgun (WGS) entry which is preliminary data.</text>
</comment>
<dbReference type="InterPro" id="IPR006674">
    <property type="entry name" value="HD_domain"/>
</dbReference>
<protein>
    <recommendedName>
        <fullName evidence="1">HD domain-containing protein</fullName>
    </recommendedName>
</protein>
<feature type="domain" description="HD" evidence="1">
    <location>
        <begin position="41"/>
        <end position="117"/>
    </location>
</feature>